<evidence type="ECO:0000259" key="2">
    <source>
        <dbReference type="PROSITE" id="PS50056"/>
    </source>
</evidence>
<dbReference type="InterPro" id="IPR026893">
    <property type="entry name" value="Tyr/Ser_Pase_IphP-type"/>
</dbReference>
<dbReference type="PANTHER" id="PTHR31126">
    <property type="entry name" value="TYROSINE-PROTEIN PHOSPHATASE"/>
    <property type="match status" value="1"/>
</dbReference>
<dbReference type="Pfam" id="PF13350">
    <property type="entry name" value="Y_phosphatase3"/>
    <property type="match status" value="1"/>
</dbReference>
<organism evidence="3 4">
    <name type="scientific">Cryptosporangium japonicum</name>
    <dbReference type="NCBI Taxonomy" id="80872"/>
    <lineage>
        <taxon>Bacteria</taxon>
        <taxon>Bacillati</taxon>
        <taxon>Actinomycetota</taxon>
        <taxon>Actinomycetes</taxon>
        <taxon>Cryptosporangiales</taxon>
        <taxon>Cryptosporangiaceae</taxon>
        <taxon>Cryptosporangium</taxon>
    </lineage>
</organism>
<gene>
    <name evidence="3" type="ORF">GCM10009539_51460</name>
</gene>
<evidence type="ECO:0000313" key="3">
    <source>
        <dbReference type="EMBL" id="GAA0259752.1"/>
    </source>
</evidence>
<keyword evidence="4" id="KW-1185">Reference proteome</keyword>
<evidence type="ECO:0000313" key="4">
    <source>
        <dbReference type="Proteomes" id="UP001500967"/>
    </source>
</evidence>
<feature type="domain" description="Tyrosine specific protein phosphatases" evidence="2">
    <location>
        <begin position="119"/>
        <end position="184"/>
    </location>
</feature>
<dbReference type="SUPFAM" id="SSF52799">
    <property type="entry name" value="(Phosphotyrosine protein) phosphatases II"/>
    <property type="match status" value="1"/>
</dbReference>
<name>A0ABN0US69_9ACTN</name>
<dbReference type="Proteomes" id="UP001500967">
    <property type="component" value="Unassembled WGS sequence"/>
</dbReference>
<proteinExistence type="inferred from homology"/>
<comment type="caution">
    <text evidence="3">The sequence shown here is derived from an EMBL/GenBank/DDBJ whole genome shotgun (WGS) entry which is preliminary data.</text>
</comment>
<dbReference type="PROSITE" id="PS50056">
    <property type="entry name" value="TYR_PHOSPHATASE_2"/>
    <property type="match status" value="1"/>
</dbReference>
<dbReference type="Gene3D" id="3.90.190.10">
    <property type="entry name" value="Protein tyrosine phosphatase superfamily"/>
    <property type="match status" value="1"/>
</dbReference>
<protein>
    <submittedName>
        <fullName evidence="3">Tyrosine-protein phosphatase</fullName>
    </submittedName>
</protein>
<accession>A0ABN0US69</accession>
<dbReference type="InterPro" id="IPR029021">
    <property type="entry name" value="Prot-tyrosine_phosphatase-like"/>
</dbReference>
<evidence type="ECO:0000256" key="1">
    <source>
        <dbReference type="ARBA" id="ARBA00009580"/>
    </source>
</evidence>
<dbReference type="InterPro" id="IPR000387">
    <property type="entry name" value="Tyr_Pase_dom"/>
</dbReference>
<dbReference type="RefSeq" id="WP_344651483.1">
    <property type="nucleotide sequence ID" value="NZ_BAAAGX010000020.1"/>
</dbReference>
<comment type="similarity">
    <text evidence="1">Belongs to the protein-tyrosine phosphatase family.</text>
</comment>
<sequence>MVERVVVLEGASNVRDLGGLHTTDGRRTRFGRLYRSDSPAELTPGDVRVLVDERGLRQVVDLRSREEVERDGPGPLQRAGLGYANHWMSSDPGVGQVVPEIMRGNLSGHYLGYLGSGAERVVAAARVLADPDSQPALVHCAAGKDRTGTLVAILLDSVGVRREEIVADYALTDANMAAVFERVVRRLEAAGGGVPAVRRDLPEESRRARAETMAEFLDQLTTVFGGGAGWLLAHGFTDAELSRFRTAFLTNETGRDS</sequence>
<dbReference type="InterPro" id="IPR016130">
    <property type="entry name" value="Tyr_Pase_AS"/>
</dbReference>
<dbReference type="PROSITE" id="PS00383">
    <property type="entry name" value="TYR_PHOSPHATASE_1"/>
    <property type="match status" value="1"/>
</dbReference>
<dbReference type="PANTHER" id="PTHR31126:SF1">
    <property type="entry name" value="TYROSINE SPECIFIC PROTEIN PHOSPHATASES DOMAIN-CONTAINING PROTEIN"/>
    <property type="match status" value="1"/>
</dbReference>
<reference evidence="3 4" key="1">
    <citation type="journal article" date="2019" name="Int. J. Syst. Evol. Microbiol.">
        <title>The Global Catalogue of Microorganisms (GCM) 10K type strain sequencing project: providing services to taxonomists for standard genome sequencing and annotation.</title>
        <authorList>
            <consortium name="The Broad Institute Genomics Platform"/>
            <consortium name="The Broad Institute Genome Sequencing Center for Infectious Disease"/>
            <person name="Wu L."/>
            <person name="Ma J."/>
        </authorList>
    </citation>
    <scope>NUCLEOTIDE SEQUENCE [LARGE SCALE GENOMIC DNA]</scope>
    <source>
        <strain evidence="3 4">JCM 10425</strain>
    </source>
</reference>
<dbReference type="EMBL" id="BAAAGX010000020">
    <property type="protein sequence ID" value="GAA0259752.1"/>
    <property type="molecule type" value="Genomic_DNA"/>
</dbReference>